<proteinExistence type="predicted"/>
<feature type="region of interest" description="Disordered" evidence="1">
    <location>
        <begin position="1"/>
        <end position="749"/>
    </location>
</feature>
<evidence type="ECO:0000313" key="3">
    <source>
        <dbReference type="EMBL" id="KAE8394021.1"/>
    </source>
</evidence>
<dbReference type="Proteomes" id="UP000326877">
    <property type="component" value="Unassembled WGS sequence"/>
</dbReference>
<feature type="compositionally biased region" description="Basic and acidic residues" evidence="1">
    <location>
        <begin position="679"/>
        <end position="691"/>
    </location>
</feature>
<feature type="compositionally biased region" description="Acidic residues" evidence="1">
    <location>
        <begin position="468"/>
        <end position="477"/>
    </location>
</feature>
<sequence length="950" mass="105527">MASNREERLQMRQRGAGTRRIKEVNFGFSFGLAPATEEAAPQPADVDTTIEPHAPPSVPSASENTQAPLSLPEIQPPSSKKHVPLQRTPGGARNSLPERPSTFDIPDDDALDLGRSGKRRKIEPPTRTSPTSADQEIAQHEKRDSPDLQNGTEQTSPVLSEPKELRDESPAIPNPADTPQTEQILQETLDSTTAMVPDNPAPEAPPLADEHPDRSDANQKSPEAQREPPEADRTPVLEDTAKGKHKQRGSSADQRRFQRVEGLETANDSIQPLAPQEPPSEVNRDQITEAESPRSQPEKRPRDRPRTSTQSSPATDGGSAHSEAASTESVRGESISTQQQTTERPRGRKAKQPMAVPIASETSNGQPLDEDNAPEEGDTDSHESSRQLRQKSSELNHEPKQVGRPGKKSSEQLESVEASKPAGEKKGRRKRSEPEQQPEPGLEEESEAPKEPEPIGKKKRRRRRSEQEPEPQLESEPDAQREPEAPKESNPIAKKRTRRKRPDQEREPEPEVSKVPEPLEKTKRRKRSSLEPEPEPEPEAELEPGVSKEQNHAAGKRKRGKRSAQKQESEPEAEPEPGPETSKEPEPPLEKRKRRKRSAQEQEPESEPEPETPKEQKAASEKRRRRRLEQEPEPEPEPEPERPPDAPREPKPTSVSKRGRGRPSLSNKPPEETQPEEDPTVRNEHGEEAPRSARRKARQPRGETVPVTVHRLANAASLGGYSQPSELSDEEEESADELSTRRKTKLPSRGGVNVADVLSQICRETLEKTLTTLKNGISNENNAARRSEWTTKKKAVEAFGTELEGRLLELSEMLDSNFMLGVSLKKAKREMLDMRSRLYQLRKQREGVALQMDAVRRKHSEEENASLARSNINHSLHSLNLALERGQNRPAGDSDEEGSSDPLLTVGLEFMLRSVAENVSSRAPGAQGGLLSQIKAFNAQLEAAARTLES</sequence>
<name>A0A5N7CIL9_PETAA</name>
<feature type="compositionally biased region" description="Basic and acidic residues" evidence="1">
    <location>
        <begin position="639"/>
        <end position="651"/>
    </location>
</feature>
<feature type="compositionally biased region" description="Polar residues" evidence="1">
    <location>
        <begin position="59"/>
        <end position="68"/>
    </location>
</feature>
<evidence type="ECO:0000256" key="1">
    <source>
        <dbReference type="SAM" id="MobiDB-lite"/>
    </source>
</evidence>
<gene>
    <name evidence="3" type="ORF">BDV23DRAFT_23563</name>
</gene>
<feature type="domain" description="Inner kinetochore subunit AME1" evidence="2">
    <location>
        <begin position="700"/>
        <end position="943"/>
    </location>
</feature>
<feature type="compositionally biased region" description="Basic and acidic residues" evidence="1">
    <location>
        <begin position="581"/>
        <end position="590"/>
    </location>
</feature>
<organism evidence="3">
    <name type="scientific">Petromyces alliaceus</name>
    <name type="common">Aspergillus alliaceus</name>
    <dbReference type="NCBI Taxonomy" id="209559"/>
    <lineage>
        <taxon>Eukaryota</taxon>
        <taxon>Fungi</taxon>
        <taxon>Dikarya</taxon>
        <taxon>Ascomycota</taxon>
        <taxon>Pezizomycotina</taxon>
        <taxon>Eurotiomycetes</taxon>
        <taxon>Eurotiomycetidae</taxon>
        <taxon>Eurotiales</taxon>
        <taxon>Aspergillaceae</taxon>
        <taxon>Aspergillus</taxon>
        <taxon>Aspergillus subgen. Circumdati</taxon>
    </lineage>
</organism>
<feature type="compositionally biased region" description="Basic and acidic residues" evidence="1">
    <location>
        <begin position="137"/>
        <end position="146"/>
    </location>
</feature>
<dbReference type="EMBL" id="ML735226">
    <property type="protein sequence ID" value="KAE8394021.1"/>
    <property type="molecule type" value="Genomic_DNA"/>
</dbReference>
<dbReference type="Pfam" id="PF20994">
    <property type="entry name" value="CENPU"/>
    <property type="match status" value="1"/>
</dbReference>
<feature type="compositionally biased region" description="Basic and acidic residues" evidence="1">
    <location>
        <begin position="296"/>
        <end position="306"/>
    </location>
</feature>
<protein>
    <recommendedName>
        <fullName evidence="2">Inner kinetochore subunit AME1 domain-containing protein</fullName>
    </recommendedName>
</protein>
<feature type="compositionally biased region" description="Polar residues" evidence="1">
    <location>
        <begin position="147"/>
        <end position="158"/>
    </location>
</feature>
<dbReference type="InterPro" id="IPR048743">
    <property type="entry name" value="AME1"/>
</dbReference>
<feature type="compositionally biased region" description="Acidic residues" evidence="1">
    <location>
        <begin position="532"/>
        <end position="542"/>
    </location>
</feature>
<feature type="compositionally biased region" description="Basic and acidic residues" evidence="1">
    <location>
        <begin position="379"/>
        <end position="401"/>
    </location>
</feature>
<feature type="compositionally biased region" description="Basic and acidic residues" evidence="1">
    <location>
        <begin position="1"/>
        <end position="10"/>
    </location>
</feature>
<feature type="compositionally biased region" description="Polar residues" evidence="1">
    <location>
        <begin position="177"/>
        <end position="194"/>
    </location>
</feature>
<reference evidence="3" key="1">
    <citation type="submission" date="2019-04" db="EMBL/GenBank/DDBJ databases">
        <title>Friends and foes A comparative genomics studyof 23 Aspergillus species from section Flavi.</title>
        <authorList>
            <consortium name="DOE Joint Genome Institute"/>
            <person name="Kjaerbolling I."/>
            <person name="Vesth T."/>
            <person name="Frisvad J.C."/>
            <person name="Nybo J.L."/>
            <person name="Theobald S."/>
            <person name="Kildgaard S."/>
            <person name="Isbrandt T."/>
            <person name="Kuo A."/>
            <person name="Sato A."/>
            <person name="Lyhne E.K."/>
            <person name="Kogle M.E."/>
            <person name="Wiebenga A."/>
            <person name="Kun R.S."/>
            <person name="Lubbers R.J."/>
            <person name="Makela M.R."/>
            <person name="Barry K."/>
            <person name="Chovatia M."/>
            <person name="Clum A."/>
            <person name="Daum C."/>
            <person name="Haridas S."/>
            <person name="He G."/>
            <person name="LaButti K."/>
            <person name="Lipzen A."/>
            <person name="Mondo S."/>
            <person name="Riley R."/>
            <person name="Salamov A."/>
            <person name="Simmons B.A."/>
            <person name="Magnuson J.K."/>
            <person name="Henrissat B."/>
            <person name="Mortensen U.H."/>
            <person name="Larsen T.O."/>
            <person name="Devries R.P."/>
            <person name="Grigoriev I.V."/>
            <person name="Machida M."/>
            <person name="Baker S.E."/>
            <person name="Andersen M.R."/>
        </authorList>
    </citation>
    <scope>NUCLEOTIDE SEQUENCE [LARGE SCALE GENOMIC DNA]</scope>
    <source>
        <strain evidence="3">IBT 14317</strain>
    </source>
</reference>
<feature type="compositionally biased region" description="Basic and acidic residues" evidence="1">
    <location>
        <begin position="208"/>
        <end position="242"/>
    </location>
</feature>
<dbReference type="AlphaFoldDB" id="A0A5N7CIL9"/>
<accession>A0A5N7CIL9</accession>
<dbReference type="OrthoDB" id="5377952at2759"/>
<feature type="compositionally biased region" description="Basic and acidic residues" evidence="1">
    <location>
        <begin position="478"/>
        <end position="487"/>
    </location>
</feature>
<feature type="compositionally biased region" description="Low complexity" evidence="1">
    <location>
        <begin position="33"/>
        <end position="44"/>
    </location>
</feature>
<feature type="compositionally biased region" description="Basic and acidic residues" evidence="1">
    <location>
        <begin position="253"/>
        <end position="262"/>
    </location>
</feature>
<feature type="compositionally biased region" description="Basic and acidic residues" evidence="1">
    <location>
        <begin position="611"/>
        <end position="621"/>
    </location>
</feature>
<feature type="compositionally biased region" description="Polar residues" evidence="1">
    <location>
        <begin position="324"/>
        <end position="342"/>
    </location>
</feature>
<feature type="compositionally biased region" description="Basic residues" evidence="1">
    <location>
        <begin position="554"/>
        <end position="564"/>
    </location>
</feature>
<feature type="compositionally biased region" description="Basic and acidic residues" evidence="1">
    <location>
        <begin position="447"/>
        <end position="456"/>
    </location>
</feature>
<evidence type="ECO:0000259" key="2">
    <source>
        <dbReference type="Pfam" id="PF20994"/>
    </source>
</evidence>
<feature type="compositionally biased region" description="Basic and acidic residues" evidence="1">
    <location>
        <begin position="502"/>
        <end position="521"/>
    </location>
</feature>
<feature type="compositionally biased region" description="Acidic residues" evidence="1">
    <location>
        <begin position="368"/>
        <end position="378"/>
    </location>
</feature>
<feature type="compositionally biased region" description="Acidic residues" evidence="1">
    <location>
        <begin position="727"/>
        <end position="736"/>
    </location>
</feature>